<reference evidence="1" key="1">
    <citation type="submission" date="2022-07" db="EMBL/GenBank/DDBJ databases">
        <title>Phylogenomic reconstructions and comparative analyses of Kickxellomycotina fungi.</title>
        <authorList>
            <person name="Reynolds N.K."/>
            <person name="Stajich J.E."/>
            <person name="Barry K."/>
            <person name="Grigoriev I.V."/>
            <person name="Crous P."/>
            <person name="Smith M.E."/>
        </authorList>
    </citation>
    <scope>NUCLEOTIDE SEQUENCE</scope>
    <source>
        <strain evidence="1">CBS 109366</strain>
    </source>
</reference>
<protein>
    <submittedName>
        <fullName evidence="1">Uncharacterized protein</fullName>
    </submittedName>
</protein>
<comment type="caution">
    <text evidence="1">The sequence shown here is derived from an EMBL/GenBank/DDBJ whole genome shotgun (WGS) entry which is preliminary data.</text>
</comment>
<keyword evidence="2" id="KW-1185">Reference proteome</keyword>
<name>A0ACC1K282_9FUNG</name>
<evidence type="ECO:0000313" key="2">
    <source>
        <dbReference type="Proteomes" id="UP001140234"/>
    </source>
</evidence>
<accession>A0ACC1K282</accession>
<sequence>IEELSTNDAKTAKWIDKTVTYLGVRSMAQLLLPYPLSLLMRPWESRYTRLSSYIHESIGIRRRHLAELAEKGEASKKPADLLQAFIDAEDPESKVRMCHDQIHGECVLMMLAGSDTTSHTITWTVHLLMLYPEHYRRAVAEVRERFAADHVITHSECRAHLPFVEACLLESLRLSPVTGGLLPRVSPKGGMHAQGHFIPEDTVVFVNLAVANHHPAYWERPHEYDPMRFIRNSEARHNVLTFSHSRRMCPGRHLALWEMLTVLANVLKDYDMQLPDDYTHLGPHVLSRHGYPKQMDAQQYIVVKPVDAERDCRLVISKHQK</sequence>
<feature type="non-terminal residue" evidence="1">
    <location>
        <position position="1"/>
    </location>
</feature>
<evidence type="ECO:0000313" key="1">
    <source>
        <dbReference type="EMBL" id="KAJ2771854.1"/>
    </source>
</evidence>
<proteinExistence type="predicted"/>
<dbReference type="EMBL" id="JANBUJ010000466">
    <property type="protein sequence ID" value="KAJ2771854.1"/>
    <property type="molecule type" value="Genomic_DNA"/>
</dbReference>
<gene>
    <name evidence="1" type="ORF">IWQ57_002018</name>
</gene>
<organism evidence="1 2">
    <name type="scientific">Coemansia nantahalensis</name>
    <dbReference type="NCBI Taxonomy" id="2789366"/>
    <lineage>
        <taxon>Eukaryota</taxon>
        <taxon>Fungi</taxon>
        <taxon>Fungi incertae sedis</taxon>
        <taxon>Zoopagomycota</taxon>
        <taxon>Kickxellomycotina</taxon>
        <taxon>Kickxellomycetes</taxon>
        <taxon>Kickxellales</taxon>
        <taxon>Kickxellaceae</taxon>
        <taxon>Coemansia</taxon>
    </lineage>
</organism>
<dbReference type="Proteomes" id="UP001140234">
    <property type="component" value="Unassembled WGS sequence"/>
</dbReference>